<dbReference type="RefSeq" id="WP_111921543.1">
    <property type="nucleotide sequence ID" value="NZ_UAWC01000023.1"/>
</dbReference>
<protein>
    <submittedName>
        <fullName evidence="10">ABC transporter ATP-binding protein</fullName>
    </submittedName>
</protein>
<dbReference type="InterPro" id="IPR025857">
    <property type="entry name" value="MacB_PCD"/>
</dbReference>
<sequence>MKSYRQITDKYLKHNKKRSILTICGIILSVALITSIGLFIKSMQNTFLQEAISSNGSYHISISKEDDEAYDKIYNNPKIDKVGLKESIDSVSLRDDKKINITQFNKNALELLPYKSIKGELPKKNGEIALESWILNYMDGKPKLGSIIRIKLNSGKEKEFKITGLIKNNSSNQLEGRALGIVYSDKFNINNSTIYATISEKADISDTIRDLKGKFKELESNEEVLRLLGEGQNENINKSLYQIAGIIIGVVVIATIAVIYNSFQISVIERIKQFGLLRAVGATQKQIRKIVLREATLISLIGIPLGLFFGVIALKIVAQIFKMMSSSAFGNLNVIISYKILAISGLVGLVSIYISALIPARFAGKISPLVAISSRALIVKEKIKKNRGRIAKKILDINGLMAFKNIKRNKKRFNITVFSITISVTLFIFFTTFINMLNFFNTPETESDISQFLVVGTVDNKGKSSLNKNIIDEIKNNNYTNDVFVHYMNYSSKAAISMDKKEASLEKIAPDIYEKINLDGKEMMKLGVAFDVYDENKLKNSSKYIVSGKIDIDKMKKENGVILVKNQLIADKGGYYNGPFTNLKVGDSFYIHKNILRNDLTKENGEKDIKLNFNKEDITKVKVVAIVNTPPYGFFVNPEHLKIITTKDVLGNIARKDMNKILLDQIQSAEIELKDKSTADEFQKWIQPFGDRFGVKIINHVQQMEEQKSSLLQIKILMYGFIVVVSLIGAVNIINTITTNLILRKKEIASLSAIGMTYKNIKKMILTEGILYGLYGSIYGVIVGTLLSYAMFSNMTNIMKFKWPIPWQSICIAVGTSIFIGLISVIRPLNRIKKSNIIDVIKAEE</sequence>
<dbReference type="GO" id="GO:0005886">
    <property type="term" value="C:plasma membrane"/>
    <property type="evidence" value="ECO:0007669"/>
    <property type="project" value="UniProtKB-SubCell"/>
</dbReference>
<evidence type="ECO:0000256" key="2">
    <source>
        <dbReference type="ARBA" id="ARBA00022475"/>
    </source>
</evidence>
<name>A0A2X2WAS3_CLOCO</name>
<feature type="transmembrane region" description="Helical" evidence="7">
    <location>
        <begin position="295"/>
        <end position="318"/>
    </location>
</feature>
<evidence type="ECO:0000256" key="4">
    <source>
        <dbReference type="ARBA" id="ARBA00022989"/>
    </source>
</evidence>
<gene>
    <name evidence="10" type="ORF">NCTC13028_01694</name>
</gene>
<dbReference type="EMBL" id="UAWC01000023">
    <property type="protein sequence ID" value="SQB35081.1"/>
    <property type="molecule type" value="Genomic_DNA"/>
</dbReference>
<keyword evidence="5 7" id="KW-0472">Membrane</keyword>
<feature type="transmembrane region" description="Helical" evidence="7">
    <location>
        <begin position="240"/>
        <end position="263"/>
    </location>
</feature>
<feature type="domain" description="ABC3 transporter permease C-terminal" evidence="8">
    <location>
        <begin position="721"/>
        <end position="837"/>
    </location>
</feature>
<feature type="domain" description="MacB-like periplasmic core" evidence="9">
    <location>
        <begin position="19"/>
        <end position="211"/>
    </location>
</feature>
<dbReference type="Proteomes" id="UP000250223">
    <property type="component" value="Unassembled WGS sequence"/>
</dbReference>
<feature type="domain" description="ABC3 transporter permease C-terminal" evidence="8">
    <location>
        <begin position="246"/>
        <end position="368"/>
    </location>
</feature>
<evidence type="ECO:0000259" key="8">
    <source>
        <dbReference type="Pfam" id="PF02687"/>
    </source>
</evidence>
<proteinExistence type="inferred from homology"/>
<dbReference type="GO" id="GO:0005524">
    <property type="term" value="F:ATP binding"/>
    <property type="evidence" value="ECO:0007669"/>
    <property type="project" value="UniProtKB-KW"/>
</dbReference>
<feature type="transmembrane region" description="Helical" evidence="7">
    <location>
        <begin position="338"/>
        <end position="358"/>
    </location>
</feature>
<organism evidence="10 11">
    <name type="scientific">Clostridium cochlearium</name>
    <dbReference type="NCBI Taxonomy" id="1494"/>
    <lineage>
        <taxon>Bacteria</taxon>
        <taxon>Bacillati</taxon>
        <taxon>Bacillota</taxon>
        <taxon>Clostridia</taxon>
        <taxon>Eubacteriales</taxon>
        <taxon>Clostridiaceae</taxon>
        <taxon>Clostridium</taxon>
    </lineage>
</organism>
<evidence type="ECO:0000313" key="11">
    <source>
        <dbReference type="Proteomes" id="UP000250223"/>
    </source>
</evidence>
<evidence type="ECO:0000256" key="7">
    <source>
        <dbReference type="SAM" id="Phobius"/>
    </source>
</evidence>
<dbReference type="GO" id="GO:0022857">
    <property type="term" value="F:transmembrane transporter activity"/>
    <property type="evidence" value="ECO:0007669"/>
    <property type="project" value="TreeGrafter"/>
</dbReference>
<comment type="similarity">
    <text evidence="6">Belongs to the ABC-4 integral membrane protein family.</text>
</comment>
<accession>A0A2X2WAS3</accession>
<keyword evidence="10" id="KW-0547">Nucleotide-binding</keyword>
<keyword evidence="3 7" id="KW-0812">Transmembrane</keyword>
<dbReference type="InterPro" id="IPR050250">
    <property type="entry name" value="Macrolide_Exporter_MacB"/>
</dbReference>
<evidence type="ECO:0000256" key="1">
    <source>
        <dbReference type="ARBA" id="ARBA00004651"/>
    </source>
</evidence>
<dbReference type="PANTHER" id="PTHR30572">
    <property type="entry name" value="MEMBRANE COMPONENT OF TRANSPORTER-RELATED"/>
    <property type="match status" value="1"/>
</dbReference>
<dbReference type="Pfam" id="PF02687">
    <property type="entry name" value="FtsX"/>
    <property type="match status" value="2"/>
</dbReference>
<keyword evidence="10" id="KW-0067">ATP-binding</keyword>
<evidence type="ECO:0000313" key="10">
    <source>
        <dbReference type="EMBL" id="SQB35081.1"/>
    </source>
</evidence>
<keyword evidence="4 7" id="KW-1133">Transmembrane helix</keyword>
<dbReference type="PANTHER" id="PTHR30572:SF4">
    <property type="entry name" value="ABC TRANSPORTER PERMEASE YTRF"/>
    <property type="match status" value="1"/>
</dbReference>
<feature type="transmembrane region" description="Helical" evidence="7">
    <location>
        <begin position="716"/>
        <end position="743"/>
    </location>
</feature>
<evidence type="ECO:0000256" key="5">
    <source>
        <dbReference type="ARBA" id="ARBA00023136"/>
    </source>
</evidence>
<dbReference type="InterPro" id="IPR003838">
    <property type="entry name" value="ABC3_permease_C"/>
</dbReference>
<feature type="transmembrane region" description="Helical" evidence="7">
    <location>
        <begin position="413"/>
        <end position="437"/>
    </location>
</feature>
<dbReference type="Pfam" id="PF12704">
    <property type="entry name" value="MacB_PCD"/>
    <property type="match status" value="1"/>
</dbReference>
<evidence type="ECO:0000256" key="3">
    <source>
        <dbReference type="ARBA" id="ARBA00022692"/>
    </source>
</evidence>
<evidence type="ECO:0000256" key="6">
    <source>
        <dbReference type="ARBA" id="ARBA00038076"/>
    </source>
</evidence>
<feature type="transmembrane region" description="Helical" evidence="7">
    <location>
        <begin position="764"/>
        <end position="787"/>
    </location>
</feature>
<feature type="transmembrane region" description="Helical" evidence="7">
    <location>
        <begin position="807"/>
        <end position="826"/>
    </location>
</feature>
<dbReference type="AlphaFoldDB" id="A0A2X2WAS3"/>
<reference evidence="10 11" key="1">
    <citation type="submission" date="2018-06" db="EMBL/GenBank/DDBJ databases">
        <authorList>
            <consortium name="Pathogen Informatics"/>
            <person name="Doyle S."/>
        </authorList>
    </citation>
    <scope>NUCLEOTIDE SEQUENCE [LARGE SCALE GENOMIC DNA]</scope>
    <source>
        <strain evidence="10 11">NCTC13028</strain>
    </source>
</reference>
<comment type="subcellular location">
    <subcellularLocation>
        <location evidence="1">Cell membrane</location>
        <topology evidence="1">Multi-pass membrane protein</topology>
    </subcellularLocation>
</comment>
<keyword evidence="2" id="KW-1003">Cell membrane</keyword>
<evidence type="ECO:0000259" key="9">
    <source>
        <dbReference type="Pfam" id="PF12704"/>
    </source>
</evidence>
<feature type="transmembrane region" description="Helical" evidence="7">
    <location>
        <begin position="20"/>
        <end position="40"/>
    </location>
</feature>